<comment type="similarity">
    <text evidence="1 5">Belongs to the glycogen phosphorylase family.</text>
</comment>
<dbReference type="Gene3D" id="3.40.50.2000">
    <property type="entry name" value="Glycogen Phosphorylase B"/>
    <property type="match status" value="1"/>
</dbReference>
<protein>
    <recommendedName>
        <fullName evidence="5">Alpha-1,4 glucan phosphorylase</fullName>
        <ecNumber evidence="5">2.4.1.1</ecNumber>
    </recommendedName>
</protein>
<dbReference type="GO" id="GO:0008184">
    <property type="term" value="F:glycogen phosphorylase activity"/>
    <property type="evidence" value="ECO:0007669"/>
    <property type="project" value="InterPro"/>
</dbReference>
<keyword evidence="5" id="KW-0663">Pyridoxal phosphate</keyword>
<keyword evidence="7" id="KW-1185">Reference proteome</keyword>
<accession>A0A183L1J1</accession>
<comment type="catalytic activity">
    <reaction evidence="2">
        <text>[(1-&gt;4)-alpha-D-glucosyl](n) + phosphate = [(1-&gt;4)-alpha-D-glucosyl](n-1) + alpha-D-glucose 1-phosphate</text>
        <dbReference type="Rhea" id="RHEA:41732"/>
        <dbReference type="Rhea" id="RHEA-COMP:9584"/>
        <dbReference type="Rhea" id="RHEA-COMP:9586"/>
        <dbReference type="ChEBI" id="CHEBI:15444"/>
        <dbReference type="ChEBI" id="CHEBI:43474"/>
        <dbReference type="ChEBI" id="CHEBI:58601"/>
        <dbReference type="EC" id="2.4.1.1"/>
    </reaction>
    <physiologicalReaction direction="left-to-right" evidence="2">
        <dbReference type="Rhea" id="RHEA:41733"/>
    </physiologicalReaction>
</comment>
<evidence type="ECO:0000313" key="7">
    <source>
        <dbReference type="Proteomes" id="UP000279833"/>
    </source>
</evidence>
<dbReference type="Pfam" id="PF00343">
    <property type="entry name" value="Phosphorylase"/>
    <property type="match status" value="1"/>
</dbReference>
<dbReference type="InterPro" id="IPR000811">
    <property type="entry name" value="Glyco_trans_35"/>
</dbReference>
<keyword evidence="5" id="KW-0328">Glycosyltransferase</keyword>
<dbReference type="AlphaFoldDB" id="A0A183L1J1"/>
<evidence type="ECO:0000256" key="1">
    <source>
        <dbReference type="ARBA" id="ARBA00006047"/>
    </source>
</evidence>
<evidence type="ECO:0000313" key="6">
    <source>
        <dbReference type="EMBL" id="VDP74654.1"/>
    </source>
</evidence>
<dbReference type="GO" id="GO:0005980">
    <property type="term" value="P:glycogen catabolic process"/>
    <property type="evidence" value="ECO:0007669"/>
    <property type="project" value="TreeGrafter"/>
</dbReference>
<keyword evidence="5" id="KW-0808">Transferase</keyword>
<dbReference type="Proteomes" id="UP000279833">
    <property type="component" value="Unassembled WGS sequence"/>
</dbReference>
<organism evidence="8">
    <name type="scientific">Schistosoma curassoni</name>
    <dbReference type="NCBI Taxonomy" id="6186"/>
    <lineage>
        <taxon>Eukaryota</taxon>
        <taxon>Metazoa</taxon>
        <taxon>Spiralia</taxon>
        <taxon>Lophotrochozoa</taxon>
        <taxon>Platyhelminthes</taxon>
        <taxon>Trematoda</taxon>
        <taxon>Digenea</taxon>
        <taxon>Strigeidida</taxon>
        <taxon>Schistosomatoidea</taxon>
        <taxon>Schistosomatidae</taxon>
        <taxon>Schistosoma</taxon>
    </lineage>
</organism>
<dbReference type="STRING" id="6186.A0A183L1J1"/>
<gene>
    <name evidence="6" type="ORF">SCUD_LOCUS21191</name>
</gene>
<evidence type="ECO:0000256" key="3">
    <source>
        <dbReference type="ARBA" id="ARBA00037413"/>
    </source>
</evidence>
<dbReference type="WBParaSite" id="SCUD_0002119401-mRNA-1">
    <property type="protein sequence ID" value="SCUD_0002119401-mRNA-1"/>
    <property type="gene ID" value="SCUD_0002119401"/>
</dbReference>
<comment type="cofactor">
    <cofactor evidence="5">
        <name>pyridoxal 5'-phosphate</name>
        <dbReference type="ChEBI" id="CHEBI:597326"/>
    </cofactor>
</comment>
<name>A0A183L1J1_9TREM</name>
<dbReference type="GO" id="GO:0030170">
    <property type="term" value="F:pyridoxal phosphate binding"/>
    <property type="evidence" value="ECO:0007669"/>
    <property type="project" value="TreeGrafter"/>
</dbReference>
<dbReference type="GO" id="GO:0005737">
    <property type="term" value="C:cytoplasm"/>
    <property type="evidence" value="ECO:0007669"/>
    <property type="project" value="TreeGrafter"/>
</dbReference>
<dbReference type="PANTHER" id="PTHR11468:SF3">
    <property type="entry name" value="GLYCOGEN PHOSPHORYLASE, LIVER FORM"/>
    <property type="match status" value="1"/>
</dbReference>
<keyword evidence="5" id="KW-0119">Carbohydrate metabolism</keyword>
<evidence type="ECO:0000313" key="8">
    <source>
        <dbReference type="WBParaSite" id="SCUD_0002119401-mRNA-1"/>
    </source>
</evidence>
<reference evidence="6 7" key="2">
    <citation type="submission" date="2018-11" db="EMBL/GenBank/DDBJ databases">
        <authorList>
            <consortium name="Pathogen Informatics"/>
        </authorList>
    </citation>
    <scope>NUCLEOTIDE SEQUENCE [LARGE SCALE GENOMIC DNA]</scope>
    <source>
        <strain evidence="6">Dakar</strain>
        <strain evidence="7">Dakar, Senegal</strain>
    </source>
</reference>
<evidence type="ECO:0000256" key="4">
    <source>
        <dbReference type="ARBA" id="ARBA00046783"/>
    </source>
</evidence>
<sequence length="71" mass="8064">MKFMLNGALTIGTMDGSNIEIFQEVGHSNAFVFGRTIEEVNYLRKTGQVNEAINLTFFSKDLLLVIRRIKL</sequence>
<evidence type="ECO:0000256" key="5">
    <source>
        <dbReference type="RuleBase" id="RU000587"/>
    </source>
</evidence>
<dbReference type="EC" id="2.4.1.1" evidence="5"/>
<dbReference type="PANTHER" id="PTHR11468">
    <property type="entry name" value="GLYCOGEN PHOSPHORYLASE"/>
    <property type="match status" value="1"/>
</dbReference>
<evidence type="ECO:0000256" key="2">
    <source>
        <dbReference type="ARBA" id="ARBA00036074"/>
    </source>
</evidence>
<dbReference type="SUPFAM" id="SSF53756">
    <property type="entry name" value="UDP-Glycosyltransferase/glycogen phosphorylase"/>
    <property type="match status" value="1"/>
</dbReference>
<comment type="subunit">
    <text evidence="4">Homodimer; enzymatically active. Interacts with PPP1R3B; recruits the phosphatase PP1 which dephosphorylates and inactivates PYGL/glycogen phosphorylase.</text>
</comment>
<reference evidence="8" key="1">
    <citation type="submission" date="2016-06" db="UniProtKB">
        <authorList>
            <consortium name="WormBaseParasite"/>
        </authorList>
    </citation>
    <scope>IDENTIFICATION</scope>
</reference>
<comment type="function">
    <text evidence="3 5">Allosteric enzyme that catalyzes the rate-limiting step in glycogen catabolism, the phosphorolytic cleavage of glycogen to produce glucose-1-phosphate, and plays a central role in maintaining cellular and organismal glucose homeostasis.</text>
</comment>
<dbReference type="EMBL" id="UZAK01046003">
    <property type="protein sequence ID" value="VDP74654.1"/>
    <property type="molecule type" value="Genomic_DNA"/>
</dbReference>
<proteinExistence type="inferred from homology"/>